<reference evidence="2" key="1">
    <citation type="submission" date="2020-04" db="EMBL/GenBank/DDBJ databases">
        <title>Ralstonia solanacearum UW576, UW763, UW773, and UW774.</title>
        <authorList>
            <person name="Steidl O."/>
            <person name="Truchon A."/>
            <person name="Allen C."/>
        </authorList>
    </citation>
    <scope>NUCLEOTIDE SEQUENCE [LARGE SCALE GENOMIC DNA]</scope>
    <source>
        <strain evidence="2">UW774</strain>
    </source>
</reference>
<dbReference type="EMBL" id="CP051169">
    <property type="protein sequence ID" value="QOK96352.1"/>
    <property type="molecule type" value="Genomic_DNA"/>
</dbReference>
<protein>
    <submittedName>
        <fullName evidence="1">Uncharacterized protein</fullName>
    </submittedName>
</protein>
<proteinExistence type="predicted"/>
<evidence type="ECO:0000313" key="2">
    <source>
        <dbReference type="Proteomes" id="UP000593970"/>
    </source>
</evidence>
<dbReference type="AlphaFoldDB" id="A0AA92K0V0"/>
<dbReference type="InterPro" id="IPR046618">
    <property type="entry name" value="DUF6731"/>
</dbReference>
<gene>
    <name evidence="1" type="ORF">HF909_07835</name>
</gene>
<dbReference type="Proteomes" id="UP000593970">
    <property type="component" value="Chromosome"/>
</dbReference>
<accession>A0AA92K0V0</accession>
<organism evidence="1 2">
    <name type="scientific">Ralstonia solanacearum</name>
    <name type="common">Pseudomonas solanacearum</name>
    <dbReference type="NCBI Taxonomy" id="305"/>
    <lineage>
        <taxon>Bacteria</taxon>
        <taxon>Pseudomonadati</taxon>
        <taxon>Pseudomonadota</taxon>
        <taxon>Betaproteobacteria</taxon>
        <taxon>Burkholderiales</taxon>
        <taxon>Burkholderiaceae</taxon>
        <taxon>Ralstonia</taxon>
        <taxon>Ralstonia solanacearum species complex</taxon>
    </lineage>
</organism>
<evidence type="ECO:0000313" key="1">
    <source>
        <dbReference type="EMBL" id="QOK96352.1"/>
    </source>
</evidence>
<dbReference type="Pfam" id="PF20505">
    <property type="entry name" value="DUF6731"/>
    <property type="match status" value="1"/>
</dbReference>
<name>A0AA92K0V0_RALSL</name>
<sequence length="303" mass="34083">MPDEMAVHLFEVRESNQTMPLVDLLDQIQADDIAGRLRTVGQQEIRLEAISPPRSNGNNTPYWLLDFTKIRFEHGPGKASREEPIEGFELDSDQGFGEETAALYDPNRQVILIQYNHHGVRSGIIKNYFSLYGHNQNRDGSYEFNIRMDEGADVRFAQKQVITKMHFKIAPPRITDAFRANNVSLGRSLDVSDHLGAETIEIIVSAGRGMNAALSFSRASALIRQLMRMRPADDGEDPAVSKLEVVGRDSAVDALDVVDLLRPKLEQRIGDLVLGDDRRYTQQSRWDGLLRARNGWRGVIGGR</sequence>